<comment type="pathway">
    <text evidence="1">Porphyrin-containing compound metabolism; siroheme biosynthesis; sirohydrochlorin from precorrin-2: step 1/1.</text>
</comment>
<sequence length="339" mass="36272">MRLFPMFCDVRGRDALVVGGGPVAWRKAALLLEAGARVHVGAPQLCGQLQELAGCGALLHLPGAYSAGWLDGKCLVIAATDERAVNAQVARDAGGRGLWVNVVDDAELSSFHVPAIVDRAPLTLAISSGGTAPVLARRLRERLESLLDPSLSLLAELAQRYRPRIRARYPDVAQRRRFYEWMCDGPVAAIAQGQGLEPARSCLDRALQEPRPRGQGTVCFLDAGEGDPELLTLKGLRALSSADLIIHEPLPDASLLAMARRDADREAVDDLYAPATQPVLGLALARVESGARLVCVFRSRREAAHRLQRELEAQGYACCWIPAAGVSGVEEAAVSAVPG</sequence>
<dbReference type="Pfam" id="PF10414">
    <property type="entry name" value="CysG_dimeriser"/>
    <property type="match status" value="1"/>
</dbReference>
<evidence type="ECO:0000313" key="8">
    <source>
        <dbReference type="EMBL" id="MFC4199925.1"/>
    </source>
</evidence>
<proteinExistence type="predicted"/>
<dbReference type="EMBL" id="JBHSBV010000001">
    <property type="protein sequence ID" value="MFC4199925.1"/>
    <property type="molecule type" value="Genomic_DNA"/>
</dbReference>
<comment type="caution">
    <text evidence="8">The sequence shown here is derived from an EMBL/GenBank/DDBJ whole genome shotgun (WGS) entry which is preliminary data.</text>
</comment>
<feature type="domain" description="Siroheme synthase central" evidence="7">
    <location>
        <begin position="121"/>
        <end position="145"/>
    </location>
</feature>
<dbReference type="InterPro" id="IPR028281">
    <property type="entry name" value="Sirohaem_synthase_central"/>
</dbReference>
<feature type="domain" description="Sirohaem synthase dimerisation" evidence="6">
    <location>
        <begin position="150"/>
        <end position="207"/>
    </location>
</feature>
<evidence type="ECO:0000259" key="6">
    <source>
        <dbReference type="Pfam" id="PF10414"/>
    </source>
</evidence>
<dbReference type="InterPro" id="IPR019478">
    <property type="entry name" value="Sirohaem_synthase_dimer_dom"/>
</dbReference>
<evidence type="ECO:0000256" key="1">
    <source>
        <dbReference type="ARBA" id="ARBA00005010"/>
    </source>
</evidence>
<evidence type="ECO:0000256" key="2">
    <source>
        <dbReference type="ARBA" id="ARBA00012400"/>
    </source>
</evidence>
<evidence type="ECO:0000313" key="9">
    <source>
        <dbReference type="Proteomes" id="UP001595848"/>
    </source>
</evidence>
<protein>
    <recommendedName>
        <fullName evidence="2">precorrin-2 dehydrogenase</fullName>
        <ecNumber evidence="2">1.3.1.76</ecNumber>
    </recommendedName>
</protein>
<evidence type="ECO:0000256" key="5">
    <source>
        <dbReference type="ARBA" id="ARBA00023244"/>
    </source>
</evidence>
<reference evidence="9" key="1">
    <citation type="journal article" date="2019" name="Int. J. Syst. Evol. Microbiol.">
        <title>The Global Catalogue of Microorganisms (GCM) 10K type strain sequencing project: providing services to taxonomists for standard genome sequencing and annotation.</title>
        <authorList>
            <consortium name="The Broad Institute Genomics Platform"/>
            <consortium name="The Broad Institute Genome Sequencing Center for Infectious Disease"/>
            <person name="Wu L."/>
            <person name="Ma J."/>
        </authorList>
    </citation>
    <scope>NUCLEOTIDE SEQUENCE [LARGE SCALE GENOMIC DNA]</scope>
    <source>
        <strain evidence="9">LMG 24813</strain>
    </source>
</reference>
<dbReference type="Pfam" id="PF13241">
    <property type="entry name" value="NAD_binding_7"/>
    <property type="match status" value="1"/>
</dbReference>
<dbReference type="PANTHER" id="PTHR35330:SF1">
    <property type="entry name" value="SIROHEME BIOSYNTHESIS PROTEIN MET8"/>
    <property type="match status" value="1"/>
</dbReference>
<accession>A0ABV8NSF9</accession>
<evidence type="ECO:0000256" key="3">
    <source>
        <dbReference type="ARBA" id="ARBA00023002"/>
    </source>
</evidence>
<dbReference type="NCBIfam" id="TIGR01470">
    <property type="entry name" value="cysG_Nterm"/>
    <property type="match status" value="1"/>
</dbReference>
<gene>
    <name evidence="8" type="ORF">ACFOY1_03065</name>
</gene>
<dbReference type="EC" id="1.3.1.76" evidence="2"/>
<dbReference type="InterPro" id="IPR006367">
    <property type="entry name" value="Sirohaem_synthase_N"/>
</dbReference>
<keyword evidence="4" id="KW-0520">NAD</keyword>
<dbReference type="RefSeq" id="WP_217966403.1">
    <property type="nucleotide sequence ID" value="NZ_JAHTBN010000013.1"/>
</dbReference>
<organism evidence="8 9">
    <name type="scientific">Candidimonas humi</name>
    <dbReference type="NCBI Taxonomy" id="683355"/>
    <lineage>
        <taxon>Bacteria</taxon>
        <taxon>Pseudomonadati</taxon>
        <taxon>Pseudomonadota</taxon>
        <taxon>Betaproteobacteria</taxon>
        <taxon>Burkholderiales</taxon>
        <taxon>Alcaligenaceae</taxon>
        <taxon>Candidimonas</taxon>
    </lineage>
</organism>
<dbReference type="PANTHER" id="PTHR35330">
    <property type="entry name" value="SIROHEME BIOSYNTHESIS PROTEIN MET8"/>
    <property type="match status" value="1"/>
</dbReference>
<dbReference type="Proteomes" id="UP001595848">
    <property type="component" value="Unassembled WGS sequence"/>
</dbReference>
<dbReference type="Pfam" id="PF14824">
    <property type="entry name" value="Sirohm_synth_M"/>
    <property type="match status" value="1"/>
</dbReference>
<evidence type="ECO:0000259" key="7">
    <source>
        <dbReference type="Pfam" id="PF14824"/>
    </source>
</evidence>
<keyword evidence="5" id="KW-0627">Porphyrin biosynthesis</keyword>
<evidence type="ECO:0000256" key="4">
    <source>
        <dbReference type="ARBA" id="ARBA00023027"/>
    </source>
</evidence>
<keyword evidence="3" id="KW-0560">Oxidoreductase</keyword>
<name>A0ABV8NSF9_9BURK</name>
<dbReference type="InterPro" id="IPR028161">
    <property type="entry name" value="Met8-like"/>
</dbReference>
<keyword evidence="9" id="KW-1185">Reference proteome</keyword>